<gene>
    <name evidence="4" type="ORF">GCM10007362_01170</name>
</gene>
<reference evidence="5" key="1">
    <citation type="journal article" date="2019" name="Int. J. Syst. Evol. Microbiol.">
        <title>The Global Catalogue of Microorganisms (GCM) 10K type strain sequencing project: providing services to taxonomists for standard genome sequencing and annotation.</title>
        <authorList>
            <consortium name="The Broad Institute Genomics Platform"/>
            <consortium name="The Broad Institute Genome Sequencing Center for Infectious Disease"/>
            <person name="Wu L."/>
            <person name="Ma J."/>
        </authorList>
    </citation>
    <scope>NUCLEOTIDE SEQUENCE [LARGE SCALE GENOMIC DNA]</scope>
    <source>
        <strain evidence="5">CCM 8702</strain>
    </source>
</reference>
<feature type="DNA-binding region" description="H-T-H motif" evidence="2">
    <location>
        <begin position="37"/>
        <end position="56"/>
    </location>
</feature>
<evidence type="ECO:0000256" key="1">
    <source>
        <dbReference type="ARBA" id="ARBA00023125"/>
    </source>
</evidence>
<dbReference type="InterPro" id="IPR009057">
    <property type="entry name" value="Homeodomain-like_sf"/>
</dbReference>
<keyword evidence="1 2" id="KW-0238">DNA-binding</keyword>
<proteinExistence type="predicted"/>
<evidence type="ECO:0000256" key="2">
    <source>
        <dbReference type="PROSITE-ProRule" id="PRU00335"/>
    </source>
</evidence>
<evidence type="ECO:0000313" key="4">
    <source>
        <dbReference type="EMBL" id="GGH67800.1"/>
    </source>
</evidence>
<dbReference type="Proteomes" id="UP000605427">
    <property type="component" value="Unassembled WGS sequence"/>
</dbReference>
<dbReference type="SUPFAM" id="SSF46689">
    <property type="entry name" value="Homeodomain-like"/>
    <property type="match status" value="1"/>
</dbReference>
<dbReference type="InterPro" id="IPR050624">
    <property type="entry name" value="HTH-type_Tx_Regulator"/>
</dbReference>
<organism evidence="4 5">
    <name type="scientific">Saccharibacillus endophyticus</name>
    <dbReference type="NCBI Taxonomy" id="2060666"/>
    <lineage>
        <taxon>Bacteria</taxon>
        <taxon>Bacillati</taxon>
        <taxon>Bacillota</taxon>
        <taxon>Bacilli</taxon>
        <taxon>Bacillales</taxon>
        <taxon>Paenibacillaceae</taxon>
        <taxon>Saccharibacillus</taxon>
    </lineage>
</organism>
<sequence length="193" mass="22203">MMPTSPDKIDPRILRTQKLIIQAFHKLTLAKDFKDITVKDITDEATINRATFYAHFADKYELMEESILRMISERIGGELKRFEHLGKETVADVFLLIVKFQSDYESRLTSQCKRSSQSFAYVFESAIKSELEKLFRRLFQSKDPGLSPSSVRIGAALLSSSLYGATLDWKNEDLSAEQYIRYAIPYLSGEYFS</sequence>
<dbReference type="RefSeq" id="WP_172237595.1">
    <property type="nucleotide sequence ID" value="NZ_BMDD01000001.1"/>
</dbReference>
<dbReference type="Gene3D" id="1.10.357.10">
    <property type="entry name" value="Tetracycline Repressor, domain 2"/>
    <property type="match status" value="1"/>
</dbReference>
<dbReference type="PROSITE" id="PS50977">
    <property type="entry name" value="HTH_TETR_2"/>
    <property type="match status" value="1"/>
</dbReference>
<evidence type="ECO:0000313" key="5">
    <source>
        <dbReference type="Proteomes" id="UP000605427"/>
    </source>
</evidence>
<feature type="domain" description="HTH tetR-type" evidence="3">
    <location>
        <begin position="14"/>
        <end position="74"/>
    </location>
</feature>
<evidence type="ECO:0000259" key="3">
    <source>
        <dbReference type="PROSITE" id="PS50977"/>
    </source>
</evidence>
<name>A0ABQ1ZLP0_9BACL</name>
<protein>
    <submittedName>
        <fullName evidence="4">TetR family transcriptional regulator</fullName>
    </submittedName>
</protein>
<keyword evidence="5" id="KW-1185">Reference proteome</keyword>
<dbReference type="PANTHER" id="PTHR43479">
    <property type="entry name" value="ACREF/ENVCD OPERON REPRESSOR-RELATED"/>
    <property type="match status" value="1"/>
</dbReference>
<dbReference type="InterPro" id="IPR001647">
    <property type="entry name" value="HTH_TetR"/>
</dbReference>
<dbReference type="EMBL" id="BMDD01000001">
    <property type="protein sequence ID" value="GGH67800.1"/>
    <property type="molecule type" value="Genomic_DNA"/>
</dbReference>
<dbReference type="PANTHER" id="PTHR43479:SF7">
    <property type="entry name" value="TETR-FAMILY TRANSCRIPTIONAL REGULATOR"/>
    <property type="match status" value="1"/>
</dbReference>
<accession>A0ABQ1ZLP0</accession>
<comment type="caution">
    <text evidence="4">The sequence shown here is derived from an EMBL/GenBank/DDBJ whole genome shotgun (WGS) entry which is preliminary data.</text>
</comment>
<dbReference type="Pfam" id="PF00440">
    <property type="entry name" value="TetR_N"/>
    <property type="match status" value="1"/>
</dbReference>